<dbReference type="Proteomes" id="UP000015100">
    <property type="component" value="Unassembled WGS sequence"/>
</dbReference>
<dbReference type="eggNOG" id="ENOG502STAU">
    <property type="taxonomic scope" value="Eukaryota"/>
</dbReference>
<sequence length="127" mass="14058">MKAPSILYIGLTPQSSHIPDHIDRAALAKALDQAVPDSVAAGFDTESYFFEPDEMDKFQDKLNEKHWDAVIIGMGLRGNPALTEHFERTVNVIREHDANIKLGFNSTPNDTAVAAKRLFPMVKPLAV</sequence>
<dbReference type="OrthoDB" id="9986861at2759"/>
<dbReference type="EMBL" id="AQGS01000661">
    <property type="protein sequence ID" value="EPS37328.1"/>
    <property type="molecule type" value="Genomic_DNA"/>
</dbReference>
<accession>S8BDQ9</accession>
<reference evidence="1 2" key="1">
    <citation type="journal article" date="2013" name="PLoS Genet.">
        <title>Genomic mechanisms accounting for the adaptation to parasitism in nematode-trapping fungi.</title>
        <authorList>
            <person name="Meerupati T."/>
            <person name="Andersson K.M."/>
            <person name="Friman E."/>
            <person name="Kumar D."/>
            <person name="Tunlid A."/>
            <person name="Ahren D."/>
        </authorList>
    </citation>
    <scope>NUCLEOTIDE SEQUENCE [LARGE SCALE GENOMIC DNA]</scope>
    <source>
        <strain evidence="1 2">CBS 200.50</strain>
    </source>
</reference>
<evidence type="ECO:0000313" key="1">
    <source>
        <dbReference type="EMBL" id="EPS37328.1"/>
    </source>
</evidence>
<reference evidence="2" key="2">
    <citation type="submission" date="2013-04" db="EMBL/GenBank/DDBJ databases">
        <title>Genomic mechanisms accounting for the adaptation to parasitism in nematode-trapping fungi.</title>
        <authorList>
            <person name="Ahren D.G."/>
        </authorList>
    </citation>
    <scope>NUCLEOTIDE SEQUENCE [LARGE SCALE GENOMIC DNA]</scope>
    <source>
        <strain evidence="2">CBS 200.50</strain>
    </source>
</reference>
<name>S8BDQ9_DACHA</name>
<dbReference type="HOGENOM" id="CLU_155849_0_0_1"/>
<evidence type="ECO:0000313" key="2">
    <source>
        <dbReference type="Proteomes" id="UP000015100"/>
    </source>
</evidence>
<keyword evidence="2" id="KW-1185">Reference proteome</keyword>
<gene>
    <name evidence="1" type="ORF">H072_8995</name>
</gene>
<organism evidence="1 2">
    <name type="scientific">Dactylellina haptotyla (strain CBS 200.50)</name>
    <name type="common">Nematode-trapping fungus</name>
    <name type="synonym">Monacrosporium haptotylum</name>
    <dbReference type="NCBI Taxonomy" id="1284197"/>
    <lineage>
        <taxon>Eukaryota</taxon>
        <taxon>Fungi</taxon>
        <taxon>Dikarya</taxon>
        <taxon>Ascomycota</taxon>
        <taxon>Pezizomycotina</taxon>
        <taxon>Orbiliomycetes</taxon>
        <taxon>Orbiliales</taxon>
        <taxon>Orbiliaceae</taxon>
        <taxon>Dactylellina</taxon>
    </lineage>
</organism>
<protein>
    <submittedName>
        <fullName evidence="1">Uncharacterized protein</fullName>
    </submittedName>
</protein>
<comment type="caution">
    <text evidence="1">The sequence shown here is derived from an EMBL/GenBank/DDBJ whole genome shotgun (WGS) entry which is preliminary data.</text>
</comment>
<proteinExistence type="predicted"/>
<dbReference type="OMA" id="IREHDAN"/>
<dbReference type="AlphaFoldDB" id="S8BDQ9"/>